<proteinExistence type="predicted"/>
<gene>
    <name evidence="1" type="ORF">BFW38_12340</name>
</gene>
<dbReference type="OrthoDB" id="5703363at2"/>
<accession>A0A1E2VB50</accession>
<dbReference type="Proteomes" id="UP000094291">
    <property type="component" value="Unassembled WGS sequence"/>
</dbReference>
<evidence type="ECO:0000313" key="1">
    <source>
        <dbReference type="EMBL" id="ODC04201.1"/>
    </source>
</evidence>
<reference evidence="1 2" key="1">
    <citation type="submission" date="2016-08" db="EMBL/GenBank/DDBJ databases">
        <authorList>
            <person name="Seilhamer J.J."/>
        </authorList>
    </citation>
    <scope>NUCLEOTIDE SEQUENCE [LARGE SCALE GENOMIC DNA]</scope>
    <source>
        <strain evidence="1 2">PH27A</strain>
    </source>
</reference>
<sequence>MKLPDFTEFEPFVALRQQMGARRQGHFELFDPKRHLNGRERSALETTGLKRSLSQLRALADGTWAIKNSRILIYSAHTPGHYHLAQCPSLLTQKRQEVVITTRRQGQIPGFTEDVTAQVCSDCLQLLGYKGFDLTRNRKIAYSKALLKDFSREDFFKVFTLYPVRGIAEHTLTESPLTQSNHQASGDA</sequence>
<name>A0A1E2VB50_9GAMM</name>
<keyword evidence="2" id="KW-1185">Reference proteome</keyword>
<comment type="caution">
    <text evidence="1">The sequence shown here is derived from an EMBL/GenBank/DDBJ whole genome shotgun (WGS) entry which is preliminary data.</text>
</comment>
<dbReference type="EMBL" id="MDTQ01000001">
    <property type="protein sequence ID" value="ODC04201.1"/>
    <property type="molecule type" value="Genomic_DNA"/>
</dbReference>
<evidence type="ECO:0000313" key="2">
    <source>
        <dbReference type="Proteomes" id="UP000094291"/>
    </source>
</evidence>
<organism evidence="1 2">
    <name type="scientific">Terasakiispira papahanaumokuakeensis</name>
    <dbReference type="NCBI Taxonomy" id="197479"/>
    <lineage>
        <taxon>Bacteria</taxon>
        <taxon>Pseudomonadati</taxon>
        <taxon>Pseudomonadota</taxon>
        <taxon>Gammaproteobacteria</taxon>
        <taxon>Oceanospirillales</taxon>
        <taxon>Terasakiispira</taxon>
    </lineage>
</organism>
<dbReference type="AlphaFoldDB" id="A0A1E2VB50"/>
<dbReference type="RefSeq" id="WP_068999127.1">
    <property type="nucleotide sequence ID" value="NZ_MDTQ01000001.1"/>
</dbReference>
<dbReference type="STRING" id="197479.BFW38_12340"/>
<protein>
    <submittedName>
        <fullName evidence="1">Uncharacterized protein</fullName>
    </submittedName>
</protein>